<dbReference type="EMBL" id="KL198021">
    <property type="protein sequence ID" value="KDQ18744.1"/>
    <property type="molecule type" value="Genomic_DNA"/>
</dbReference>
<feature type="compositionally biased region" description="Pro residues" evidence="1">
    <location>
        <begin position="130"/>
        <end position="144"/>
    </location>
</feature>
<protein>
    <submittedName>
        <fullName evidence="2">Uncharacterized protein</fullName>
    </submittedName>
</protein>
<feature type="region of interest" description="Disordered" evidence="1">
    <location>
        <begin position="130"/>
        <end position="178"/>
    </location>
</feature>
<gene>
    <name evidence="2" type="ORF">BOTBODRAFT_29124</name>
</gene>
<evidence type="ECO:0000256" key="1">
    <source>
        <dbReference type="SAM" id="MobiDB-lite"/>
    </source>
</evidence>
<dbReference type="HOGENOM" id="CLU_1194725_0_0_1"/>
<reference evidence="3" key="1">
    <citation type="journal article" date="2014" name="Proc. Natl. Acad. Sci. U.S.A.">
        <title>Extensive sampling of basidiomycete genomes demonstrates inadequacy of the white-rot/brown-rot paradigm for wood decay fungi.</title>
        <authorList>
            <person name="Riley R."/>
            <person name="Salamov A.A."/>
            <person name="Brown D.W."/>
            <person name="Nagy L.G."/>
            <person name="Floudas D."/>
            <person name="Held B.W."/>
            <person name="Levasseur A."/>
            <person name="Lombard V."/>
            <person name="Morin E."/>
            <person name="Otillar R."/>
            <person name="Lindquist E.A."/>
            <person name="Sun H."/>
            <person name="LaButti K.M."/>
            <person name="Schmutz J."/>
            <person name="Jabbour D."/>
            <person name="Luo H."/>
            <person name="Baker S.E."/>
            <person name="Pisabarro A.G."/>
            <person name="Walton J.D."/>
            <person name="Blanchette R.A."/>
            <person name="Henrissat B."/>
            <person name="Martin F."/>
            <person name="Cullen D."/>
            <person name="Hibbett D.S."/>
            <person name="Grigoriev I.V."/>
        </authorList>
    </citation>
    <scope>NUCLEOTIDE SEQUENCE [LARGE SCALE GENOMIC DNA]</scope>
    <source>
        <strain evidence="3">FD-172 SS1</strain>
    </source>
</reference>
<evidence type="ECO:0000313" key="3">
    <source>
        <dbReference type="Proteomes" id="UP000027195"/>
    </source>
</evidence>
<proteinExistence type="predicted"/>
<dbReference type="InParanoid" id="A0A067MT00"/>
<evidence type="ECO:0000313" key="2">
    <source>
        <dbReference type="EMBL" id="KDQ18744.1"/>
    </source>
</evidence>
<feature type="region of interest" description="Disordered" evidence="1">
    <location>
        <begin position="93"/>
        <end position="118"/>
    </location>
</feature>
<dbReference type="AlphaFoldDB" id="A0A067MT00"/>
<sequence>MLCVHPQPAPLALQPLLDVSEEAQIRHLRTRALDAELSAKRRERELATLIQLRSKARSSLYLFDEAAARAAKAEQRSKRKRQHEKSLELKFLLTLKSPSPPQSPEPTPSEPAEAVAEDEKVKVVDAVGPVPAPPELPLAPPPTPVHTRRHTRSTKSPPVVTHRVSPAMPPPANSIPLRSHTVITSPAQLVARMIFRRREPTRPLSGRTPPICPGTPRPYVRSCLSRPVLDLA</sequence>
<name>A0A067MT00_BOTB1</name>
<dbReference type="OrthoDB" id="3256408at2759"/>
<organism evidence="2 3">
    <name type="scientific">Botryobasidium botryosum (strain FD-172 SS1)</name>
    <dbReference type="NCBI Taxonomy" id="930990"/>
    <lineage>
        <taxon>Eukaryota</taxon>
        <taxon>Fungi</taxon>
        <taxon>Dikarya</taxon>
        <taxon>Basidiomycota</taxon>
        <taxon>Agaricomycotina</taxon>
        <taxon>Agaricomycetes</taxon>
        <taxon>Cantharellales</taxon>
        <taxon>Botryobasidiaceae</taxon>
        <taxon>Botryobasidium</taxon>
    </lineage>
</organism>
<dbReference type="Proteomes" id="UP000027195">
    <property type="component" value="Unassembled WGS sequence"/>
</dbReference>
<feature type="compositionally biased region" description="Pro residues" evidence="1">
    <location>
        <begin position="98"/>
        <end position="109"/>
    </location>
</feature>
<keyword evidence="3" id="KW-1185">Reference proteome</keyword>
<accession>A0A067MT00</accession>